<gene>
    <name evidence="2" type="ORF">E0W69_002675</name>
</gene>
<evidence type="ECO:0000256" key="1">
    <source>
        <dbReference type="SAM" id="MobiDB-lite"/>
    </source>
</evidence>
<dbReference type="RefSeq" id="WP_131328505.1">
    <property type="nucleotide sequence ID" value="NZ_CP044016.1"/>
</dbReference>
<proteinExistence type="predicted"/>
<accession>A0A5P2FVT1</accession>
<dbReference type="KEGG" id="arac:E0W69_002675"/>
<feature type="compositionally biased region" description="Basic and acidic residues" evidence="1">
    <location>
        <begin position="75"/>
        <end position="84"/>
    </location>
</feature>
<dbReference type="Proteomes" id="UP000292424">
    <property type="component" value="Chromosome"/>
</dbReference>
<protein>
    <submittedName>
        <fullName evidence="2">Uncharacterized protein</fullName>
    </submittedName>
</protein>
<dbReference type="EMBL" id="CP044016">
    <property type="protein sequence ID" value="QES87616.1"/>
    <property type="molecule type" value="Genomic_DNA"/>
</dbReference>
<organism evidence="2 3">
    <name type="scientific">Rhizosphaericola mali</name>
    <dbReference type="NCBI Taxonomy" id="2545455"/>
    <lineage>
        <taxon>Bacteria</taxon>
        <taxon>Pseudomonadati</taxon>
        <taxon>Bacteroidota</taxon>
        <taxon>Chitinophagia</taxon>
        <taxon>Chitinophagales</taxon>
        <taxon>Chitinophagaceae</taxon>
        <taxon>Rhizosphaericola</taxon>
    </lineage>
</organism>
<sequence length="84" mass="8940">MGTVFGKRVSAFFSGATTFYAVQTQTGGYTWATASEIPSGYSCQSGDAACSVLSDNGTRPEDNTMPSGSNYHYTDTGKEYKPDL</sequence>
<evidence type="ECO:0000313" key="2">
    <source>
        <dbReference type="EMBL" id="QES87616.1"/>
    </source>
</evidence>
<keyword evidence="3" id="KW-1185">Reference proteome</keyword>
<evidence type="ECO:0000313" key="3">
    <source>
        <dbReference type="Proteomes" id="UP000292424"/>
    </source>
</evidence>
<reference evidence="2 3" key="1">
    <citation type="submission" date="2019-09" db="EMBL/GenBank/DDBJ databases">
        <title>Complete genome sequence of Arachidicoccus sp. B3-10 isolated from apple orchard soil.</title>
        <authorList>
            <person name="Kim H.S."/>
            <person name="Han K.-I."/>
            <person name="Suh M.K."/>
            <person name="Lee K.C."/>
            <person name="Eom M.K."/>
            <person name="Kim J.-S."/>
            <person name="Kang S.W."/>
            <person name="Sin Y."/>
            <person name="Lee J.-S."/>
        </authorList>
    </citation>
    <scope>NUCLEOTIDE SEQUENCE [LARGE SCALE GENOMIC DNA]</scope>
    <source>
        <strain evidence="2 3">B3-10</strain>
    </source>
</reference>
<name>A0A5P2FVT1_9BACT</name>
<feature type="compositionally biased region" description="Polar residues" evidence="1">
    <location>
        <begin position="64"/>
        <end position="73"/>
    </location>
</feature>
<dbReference type="AlphaFoldDB" id="A0A5P2FVT1"/>
<feature type="region of interest" description="Disordered" evidence="1">
    <location>
        <begin position="54"/>
        <end position="84"/>
    </location>
</feature>